<dbReference type="RefSeq" id="XP_001012288.1">
    <property type="nucleotide sequence ID" value="XM_001012288.1"/>
</dbReference>
<dbReference type="InParanoid" id="Q234G0"/>
<dbReference type="KEGG" id="tet:TTHERM_00105380"/>
<evidence type="ECO:0000313" key="2">
    <source>
        <dbReference type="Proteomes" id="UP000009168"/>
    </source>
</evidence>
<dbReference type="Proteomes" id="UP000009168">
    <property type="component" value="Unassembled WGS sequence"/>
</dbReference>
<gene>
    <name evidence="1" type="ORF">TTHERM_00105380</name>
</gene>
<keyword evidence="2" id="KW-1185">Reference proteome</keyword>
<evidence type="ECO:0000313" key="1">
    <source>
        <dbReference type="EMBL" id="EAR92043.1"/>
    </source>
</evidence>
<dbReference type="EMBL" id="GG662767">
    <property type="protein sequence ID" value="EAR92043.1"/>
    <property type="molecule type" value="Genomic_DNA"/>
</dbReference>
<name>Q234G0_TETTS</name>
<proteinExistence type="predicted"/>
<accession>Q234G0</accession>
<dbReference type="AlphaFoldDB" id="Q234G0"/>
<dbReference type="HOGENOM" id="CLU_2693273_0_0_1"/>
<organism evidence="1 2">
    <name type="scientific">Tetrahymena thermophila (strain SB210)</name>
    <dbReference type="NCBI Taxonomy" id="312017"/>
    <lineage>
        <taxon>Eukaryota</taxon>
        <taxon>Sar</taxon>
        <taxon>Alveolata</taxon>
        <taxon>Ciliophora</taxon>
        <taxon>Intramacronucleata</taxon>
        <taxon>Oligohymenophorea</taxon>
        <taxon>Hymenostomatida</taxon>
        <taxon>Tetrahymenina</taxon>
        <taxon>Tetrahymenidae</taxon>
        <taxon>Tetrahymena</taxon>
    </lineage>
</organism>
<dbReference type="GeneID" id="7828152"/>
<reference evidence="2" key="1">
    <citation type="journal article" date="2006" name="PLoS Biol.">
        <title>Macronuclear genome sequence of the ciliate Tetrahymena thermophila, a model eukaryote.</title>
        <authorList>
            <person name="Eisen J.A."/>
            <person name="Coyne R.S."/>
            <person name="Wu M."/>
            <person name="Wu D."/>
            <person name="Thiagarajan M."/>
            <person name="Wortman J.R."/>
            <person name="Badger J.H."/>
            <person name="Ren Q."/>
            <person name="Amedeo P."/>
            <person name="Jones K.M."/>
            <person name="Tallon L.J."/>
            <person name="Delcher A.L."/>
            <person name="Salzberg S.L."/>
            <person name="Silva J.C."/>
            <person name="Haas B.J."/>
            <person name="Majoros W.H."/>
            <person name="Farzad M."/>
            <person name="Carlton J.M."/>
            <person name="Smith R.K. Jr."/>
            <person name="Garg J."/>
            <person name="Pearlman R.E."/>
            <person name="Karrer K.M."/>
            <person name="Sun L."/>
            <person name="Manning G."/>
            <person name="Elde N.C."/>
            <person name="Turkewitz A.P."/>
            <person name="Asai D.J."/>
            <person name="Wilkes D.E."/>
            <person name="Wang Y."/>
            <person name="Cai H."/>
            <person name="Collins K."/>
            <person name="Stewart B.A."/>
            <person name="Lee S.R."/>
            <person name="Wilamowska K."/>
            <person name="Weinberg Z."/>
            <person name="Ruzzo W.L."/>
            <person name="Wloga D."/>
            <person name="Gaertig J."/>
            <person name="Frankel J."/>
            <person name="Tsao C.-C."/>
            <person name="Gorovsky M.A."/>
            <person name="Keeling P.J."/>
            <person name="Waller R.F."/>
            <person name="Patron N.J."/>
            <person name="Cherry J.M."/>
            <person name="Stover N.A."/>
            <person name="Krieger C.J."/>
            <person name="del Toro C."/>
            <person name="Ryder H.F."/>
            <person name="Williamson S.C."/>
            <person name="Barbeau R.A."/>
            <person name="Hamilton E.P."/>
            <person name="Orias E."/>
        </authorList>
    </citation>
    <scope>NUCLEOTIDE SEQUENCE [LARGE SCALE GENOMIC DNA]</scope>
    <source>
        <strain evidence="2">SB210</strain>
    </source>
</reference>
<protein>
    <submittedName>
        <fullName evidence="1">Uncharacterized protein</fullName>
    </submittedName>
</protein>
<sequence length="74" mass="8888">MNLQTLDLNLSKSRIDNDGIFMISKAFEKLEIINKQSLDFDFIEVEGRFFIKIHQLQYRKDEKIIFSSYIQQNK</sequence>